<dbReference type="PROSITE" id="PS51318">
    <property type="entry name" value="TAT"/>
    <property type="match status" value="1"/>
</dbReference>
<evidence type="ECO:0000256" key="7">
    <source>
        <dbReference type="ARBA" id="ARBA00022898"/>
    </source>
</evidence>
<dbReference type="EMBL" id="QHHQ01000011">
    <property type="protein sequence ID" value="RAH96764.1"/>
    <property type="molecule type" value="Genomic_DNA"/>
</dbReference>
<gene>
    <name evidence="13" type="ORF">DLJ53_31365</name>
</gene>
<evidence type="ECO:0000256" key="2">
    <source>
        <dbReference type="ARBA" id="ARBA00004948"/>
    </source>
</evidence>
<reference evidence="13 14" key="1">
    <citation type="submission" date="2018-05" db="EMBL/GenBank/DDBJ databases">
        <title>Acuticoccus sediminis sp. nov., isolated from deep-sea sediment of Indian Ocean.</title>
        <authorList>
            <person name="Liu X."/>
            <person name="Lai Q."/>
            <person name="Du Y."/>
            <person name="Sun F."/>
            <person name="Zhang X."/>
            <person name="Wang S."/>
            <person name="Shao Z."/>
        </authorList>
    </citation>
    <scope>NUCLEOTIDE SEQUENCE [LARGE SCALE GENOMIC DNA]</scope>
    <source>
        <strain evidence="13 14">PTG4-2</strain>
    </source>
</reference>
<dbReference type="Proteomes" id="UP000249590">
    <property type="component" value="Unassembled WGS sequence"/>
</dbReference>
<dbReference type="PANTHER" id="PTHR31528:SF1">
    <property type="entry name" value="4-AMINO-5-HYDROXYMETHYL-2-METHYLPYRIMIDINE PHOSPHATE SYNTHASE THI11-RELATED"/>
    <property type="match status" value="1"/>
</dbReference>
<comment type="similarity">
    <text evidence="3">Belongs to the NMT1/THI5 family.</text>
</comment>
<evidence type="ECO:0000256" key="5">
    <source>
        <dbReference type="ARBA" id="ARBA00022679"/>
    </source>
</evidence>
<dbReference type="RefSeq" id="WP_111352287.1">
    <property type="nucleotide sequence ID" value="NZ_QHHQ01000011.1"/>
</dbReference>
<dbReference type="OrthoDB" id="6522570at2"/>
<dbReference type="PANTHER" id="PTHR31528">
    <property type="entry name" value="4-AMINO-5-HYDROXYMETHYL-2-METHYLPYRIMIDINE PHOSPHATE SYNTHASE THI11-RELATED"/>
    <property type="match status" value="1"/>
</dbReference>
<evidence type="ECO:0000256" key="4">
    <source>
        <dbReference type="ARBA" id="ARBA00011738"/>
    </source>
</evidence>
<keyword evidence="14" id="KW-1185">Reference proteome</keyword>
<evidence type="ECO:0000313" key="14">
    <source>
        <dbReference type="Proteomes" id="UP000249590"/>
    </source>
</evidence>
<evidence type="ECO:0000256" key="10">
    <source>
        <dbReference type="ARBA" id="ARBA00033171"/>
    </source>
</evidence>
<protein>
    <recommendedName>
        <fullName evidence="10">Thiamine pyrimidine synthase</fullName>
    </recommendedName>
</protein>
<evidence type="ECO:0000256" key="3">
    <source>
        <dbReference type="ARBA" id="ARBA00009406"/>
    </source>
</evidence>
<dbReference type="GO" id="GO:0016740">
    <property type="term" value="F:transferase activity"/>
    <property type="evidence" value="ECO:0007669"/>
    <property type="project" value="UniProtKB-KW"/>
</dbReference>
<evidence type="ECO:0000313" key="13">
    <source>
        <dbReference type="EMBL" id="RAH96764.1"/>
    </source>
</evidence>
<dbReference type="GO" id="GO:0009228">
    <property type="term" value="P:thiamine biosynthetic process"/>
    <property type="evidence" value="ECO:0007669"/>
    <property type="project" value="UniProtKB-KW"/>
</dbReference>
<feature type="domain" description="SsuA/THI5-like" evidence="12">
    <location>
        <begin position="54"/>
        <end position="256"/>
    </location>
</feature>
<keyword evidence="5" id="KW-0808">Transferase</keyword>
<sequence>MTISRRTFVAGGMGAAALASFGGPAFGQSGSVIRFGPTTTDISTGHAAHSSLPQALGFWEQEGLNVDVFGVAGSTTGMQMVSGGRMEFVTITAEEMLFARANGMPVKTGYQHSRQPISRIVTLKSAGITDLATLRGATVGTPVIHTNPLASGTFAEAGIDIENDIELVATGTGAPAALALRRGDIKAWVSWDTAVAALENLGLEFDYHYPSYYNMLLGNFVTGNQERIDSDPESYIKLCRGIAKAVVFGQANPDAAIRLHWEVYPQTRPQGGGTPEEIAQAKRIFLSRFDGFALGDATNYGSAGDAQWERVIAELAQTGHLDAGFDVSQIWDPSFLEAINDFDREAIADQARNYAG</sequence>
<comment type="function">
    <text evidence="1">Responsible for the formation of the pyrimidine heterocycle in the thiamine biosynthesis pathway. Catalyzes the formation of hydroxymethylpyrimidine phosphate (HMP-P) from histidine and pyridoxal phosphate (PLP). The protein uses PLP and the active site histidine to form HMP-P, generating an inactive enzyme. The enzyme can only undergo a single turnover, which suggests it is a suicide enzyme.</text>
</comment>
<comment type="catalytic activity">
    <reaction evidence="11">
        <text>N(6)-(pyridoxal phosphate)-L-lysyl-[4-amino-5-hydroxymethyl-2-methylpyrimidine phosphate synthase] + L-histidyl-[4-amino-5-hydroxymethyl-2-methylpyrimidine phosphate synthase] + 2 Fe(3+) + 4 H2O = L-lysyl-[4-amino-5-hydroxymethyl-2-methylpyrimidine phosphate synthase] + (2S)-2-amino-5-hydroxy-4-oxopentanoyl-[4-amino-5-hydroxymethyl-2-methylpyrimidine phosphate synthase] + 4-amino-2-methyl-5-(phosphooxymethyl)pyrimidine + 3-oxopropanoate + 2 Fe(2+) + 2 H(+)</text>
        <dbReference type="Rhea" id="RHEA:65756"/>
        <dbReference type="Rhea" id="RHEA-COMP:16892"/>
        <dbReference type="Rhea" id="RHEA-COMP:16893"/>
        <dbReference type="Rhea" id="RHEA-COMP:16894"/>
        <dbReference type="Rhea" id="RHEA-COMP:16895"/>
        <dbReference type="ChEBI" id="CHEBI:15377"/>
        <dbReference type="ChEBI" id="CHEBI:15378"/>
        <dbReference type="ChEBI" id="CHEBI:29033"/>
        <dbReference type="ChEBI" id="CHEBI:29034"/>
        <dbReference type="ChEBI" id="CHEBI:29969"/>
        <dbReference type="ChEBI" id="CHEBI:29979"/>
        <dbReference type="ChEBI" id="CHEBI:33190"/>
        <dbReference type="ChEBI" id="CHEBI:58354"/>
        <dbReference type="ChEBI" id="CHEBI:143915"/>
        <dbReference type="ChEBI" id="CHEBI:157692"/>
    </reaction>
    <physiologicalReaction direction="left-to-right" evidence="11">
        <dbReference type="Rhea" id="RHEA:65757"/>
    </physiologicalReaction>
</comment>
<accession>A0A8B2NG63</accession>
<comment type="caution">
    <text evidence="13">The sequence shown here is derived from an EMBL/GenBank/DDBJ whole genome shotgun (WGS) entry which is preliminary data.</text>
</comment>
<dbReference type="SUPFAM" id="SSF53850">
    <property type="entry name" value="Periplasmic binding protein-like II"/>
    <property type="match status" value="1"/>
</dbReference>
<evidence type="ECO:0000256" key="8">
    <source>
        <dbReference type="ARBA" id="ARBA00022977"/>
    </source>
</evidence>
<comment type="pathway">
    <text evidence="2">Cofactor biosynthesis; thiamine diphosphate biosynthesis.</text>
</comment>
<keyword evidence="7" id="KW-0663">Pyridoxal phosphate</keyword>
<dbReference type="InterPro" id="IPR006311">
    <property type="entry name" value="TAT_signal"/>
</dbReference>
<evidence type="ECO:0000256" key="11">
    <source>
        <dbReference type="ARBA" id="ARBA00048179"/>
    </source>
</evidence>
<evidence type="ECO:0000256" key="9">
    <source>
        <dbReference type="ARBA" id="ARBA00023004"/>
    </source>
</evidence>
<keyword evidence="9" id="KW-0408">Iron</keyword>
<name>A0A8B2NG63_9HYPH</name>
<evidence type="ECO:0000256" key="1">
    <source>
        <dbReference type="ARBA" id="ARBA00003469"/>
    </source>
</evidence>
<dbReference type="InterPro" id="IPR015168">
    <property type="entry name" value="SsuA/THI5"/>
</dbReference>
<dbReference type="InterPro" id="IPR027939">
    <property type="entry name" value="NMT1/THI5"/>
</dbReference>
<keyword evidence="8" id="KW-0784">Thiamine biosynthesis</keyword>
<dbReference type="GO" id="GO:0046872">
    <property type="term" value="F:metal ion binding"/>
    <property type="evidence" value="ECO:0007669"/>
    <property type="project" value="UniProtKB-KW"/>
</dbReference>
<evidence type="ECO:0000256" key="6">
    <source>
        <dbReference type="ARBA" id="ARBA00022723"/>
    </source>
</evidence>
<proteinExistence type="inferred from homology"/>
<organism evidence="13 14">
    <name type="scientific">Acuticoccus sediminis</name>
    <dbReference type="NCBI Taxonomy" id="2184697"/>
    <lineage>
        <taxon>Bacteria</taxon>
        <taxon>Pseudomonadati</taxon>
        <taxon>Pseudomonadota</taxon>
        <taxon>Alphaproteobacteria</taxon>
        <taxon>Hyphomicrobiales</taxon>
        <taxon>Amorphaceae</taxon>
        <taxon>Acuticoccus</taxon>
    </lineage>
</organism>
<dbReference type="Gene3D" id="3.40.190.10">
    <property type="entry name" value="Periplasmic binding protein-like II"/>
    <property type="match status" value="2"/>
</dbReference>
<evidence type="ECO:0000259" key="12">
    <source>
        <dbReference type="Pfam" id="PF09084"/>
    </source>
</evidence>
<dbReference type="AlphaFoldDB" id="A0A8B2NG63"/>
<comment type="subunit">
    <text evidence="4">Homodimer.</text>
</comment>
<dbReference type="Pfam" id="PF09084">
    <property type="entry name" value="NMT1"/>
    <property type="match status" value="1"/>
</dbReference>
<keyword evidence="6" id="KW-0479">Metal-binding</keyword>